<name>K3ZG92_SETIT</name>
<evidence type="ECO:0000313" key="2">
    <source>
        <dbReference type="Proteomes" id="UP000004995"/>
    </source>
</evidence>
<organism evidence="1 2">
    <name type="scientific">Setaria italica</name>
    <name type="common">Foxtail millet</name>
    <name type="synonym">Panicum italicum</name>
    <dbReference type="NCBI Taxonomy" id="4555"/>
    <lineage>
        <taxon>Eukaryota</taxon>
        <taxon>Viridiplantae</taxon>
        <taxon>Streptophyta</taxon>
        <taxon>Embryophyta</taxon>
        <taxon>Tracheophyta</taxon>
        <taxon>Spermatophyta</taxon>
        <taxon>Magnoliopsida</taxon>
        <taxon>Liliopsida</taxon>
        <taxon>Poales</taxon>
        <taxon>Poaceae</taxon>
        <taxon>PACMAD clade</taxon>
        <taxon>Panicoideae</taxon>
        <taxon>Panicodae</taxon>
        <taxon>Paniceae</taxon>
        <taxon>Cenchrinae</taxon>
        <taxon>Setaria</taxon>
    </lineage>
</organism>
<reference evidence="1" key="2">
    <citation type="submission" date="2018-08" db="UniProtKB">
        <authorList>
            <consortium name="EnsemblPlants"/>
        </authorList>
    </citation>
    <scope>IDENTIFICATION</scope>
    <source>
        <strain evidence="1">Yugu1</strain>
    </source>
</reference>
<dbReference type="AlphaFoldDB" id="K3ZG92"/>
<proteinExistence type="predicted"/>
<dbReference type="HOGENOM" id="CLU_3127825_0_0_1"/>
<evidence type="ECO:0000313" key="1">
    <source>
        <dbReference type="EnsemblPlants" id="KQL17376"/>
    </source>
</evidence>
<accession>K3ZG92</accession>
<dbReference type="InParanoid" id="K3ZG92"/>
<sequence>MISQSPESPFVLAVSVCNCRGHCVSSKPKTYAPRNSIPEYYKRSCVFMLI</sequence>
<reference evidence="2" key="1">
    <citation type="journal article" date="2012" name="Nat. Biotechnol.">
        <title>Reference genome sequence of the model plant Setaria.</title>
        <authorList>
            <person name="Bennetzen J.L."/>
            <person name="Schmutz J."/>
            <person name="Wang H."/>
            <person name="Percifield R."/>
            <person name="Hawkins J."/>
            <person name="Pontaroli A.C."/>
            <person name="Estep M."/>
            <person name="Feng L."/>
            <person name="Vaughn J.N."/>
            <person name="Grimwood J."/>
            <person name="Jenkins J."/>
            <person name="Barry K."/>
            <person name="Lindquist E."/>
            <person name="Hellsten U."/>
            <person name="Deshpande S."/>
            <person name="Wang X."/>
            <person name="Wu X."/>
            <person name="Mitros T."/>
            <person name="Triplett J."/>
            <person name="Yang X."/>
            <person name="Ye C.Y."/>
            <person name="Mauro-Herrera M."/>
            <person name="Wang L."/>
            <person name="Li P."/>
            <person name="Sharma M."/>
            <person name="Sharma R."/>
            <person name="Ronald P.C."/>
            <person name="Panaud O."/>
            <person name="Kellogg E.A."/>
            <person name="Brutnell T.P."/>
            <person name="Doust A.N."/>
            <person name="Tuskan G.A."/>
            <person name="Rokhsar D."/>
            <person name="Devos K.M."/>
        </authorList>
    </citation>
    <scope>NUCLEOTIDE SEQUENCE [LARGE SCALE GENOMIC DNA]</scope>
    <source>
        <strain evidence="2">cv. Yugu1</strain>
    </source>
</reference>
<dbReference type="Gramene" id="KQL17376">
    <property type="protein sequence ID" value="KQL17376"/>
    <property type="gene ID" value="SETIT_025594mg"/>
</dbReference>
<dbReference type="EnsemblPlants" id="KQL17376">
    <property type="protein sequence ID" value="KQL17376"/>
    <property type="gene ID" value="SETIT_025594mg"/>
</dbReference>
<keyword evidence="2" id="KW-1185">Reference proteome</keyword>
<dbReference type="EMBL" id="AGNK02002149">
    <property type="status" value="NOT_ANNOTATED_CDS"/>
    <property type="molecule type" value="Genomic_DNA"/>
</dbReference>
<protein>
    <submittedName>
        <fullName evidence="1">Uncharacterized protein</fullName>
    </submittedName>
</protein>
<dbReference type="Proteomes" id="UP000004995">
    <property type="component" value="Unassembled WGS sequence"/>
</dbReference>